<dbReference type="Gene3D" id="1.25.40.10">
    <property type="entry name" value="Tetratricopeptide repeat domain"/>
    <property type="match status" value="1"/>
</dbReference>
<dbReference type="Pfam" id="PF13432">
    <property type="entry name" value="TPR_16"/>
    <property type="match status" value="1"/>
</dbReference>
<organism evidence="1 2">
    <name type="scientific">Blastopirellula marina</name>
    <dbReference type="NCBI Taxonomy" id="124"/>
    <lineage>
        <taxon>Bacteria</taxon>
        <taxon>Pseudomonadati</taxon>
        <taxon>Planctomycetota</taxon>
        <taxon>Planctomycetia</taxon>
        <taxon>Pirellulales</taxon>
        <taxon>Pirellulaceae</taxon>
        <taxon>Blastopirellula</taxon>
    </lineage>
</organism>
<reference evidence="1 2" key="1">
    <citation type="submission" date="2018-02" db="EMBL/GenBank/DDBJ databases">
        <title>Comparative genomes isolates from brazilian mangrove.</title>
        <authorList>
            <person name="Araujo J.E."/>
            <person name="Taketani R.G."/>
            <person name="Silva M.C.P."/>
            <person name="Loureco M.V."/>
            <person name="Andreote F.D."/>
        </authorList>
    </citation>
    <scope>NUCLEOTIDE SEQUENCE [LARGE SCALE GENOMIC DNA]</scope>
    <source>
        <strain evidence="1 2">Nap-Phe MGV</strain>
    </source>
</reference>
<proteinExistence type="predicted"/>
<sequence length="355" mass="40142">MQLPTIYDDDILRQERSFVPEGPLAARVYSLVFPPIGFFPFSGLGNGDYYGFYWSIGREEEPPLVALSSHDRFSLIPVNSSIETFYACQLARSGADDDDDDSFLQVDYRQLVTAATGRTPEQHDRRGLAFDDYDQFLTLDSTSAFYLCALGDVLLGRNDVEAAERQYRASLDALPEYVAAHFGLASVLRRQRRLEEASIHLRSALIGPLPFYGGSFWLDTCLPSDFRNDWNRKSVMWLQRSKKLHDSLVDDPFAARINELTFATGLAENNDIDVLQQIVEAYATSGDYAQAARVWILVGERAAMETTSFRERYNLNPTTYGSRLAELFELSGNDRRAALVRNMLGELEKPEGMYL</sequence>
<dbReference type="OrthoDB" id="1416614at2"/>
<dbReference type="AlphaFoldDB" id="A0A2S8GTH5"/>
<accession>A0A2S8GTH5</accession>
<dbReference type="InterPro" id="IPR011990">
    <property type="entry name" value="TPR-like_helical_dom_sf"/>
</dbReference>
<dbReference type="Proteomes" id="UP000237819">
    <property type="component" value="Unassembled WGS sequence"/>
</dbReference>
<evidence type="ECO:0000313" key="1">
    <source>
        <dbReference type="EMBL" id="PQO47681.1"/>
    </source>
</evidence>
<protein>
    <submittedName>
        <fullName evidence="1">Uncharacterized protein</fullName>
    </submittedName>
</protein>
<name>A0A2S8GTH5_9BACT</name>
<dbReference type="EMBL" id="PUHZ01000004">
    <property type="protein sequence ID" value="PQO47681.1"/>
    <property type="molecule type" value="Genomic_DNA"/>
</dbReference>
<gene>
    <name evidence="1" type="ORF">C5Y93_03230</name>
</gene>
<dbReference type="SUPFAM" id="SSF48452">
    <property type="entry name" value="TPR-like"/>
    <property type="match status" value="1"/>
</dbReference>
<evidence type="ECO:0000313" key="2">
    <source>
        <dbReference type="Proteomes" id="UP000237819"/>
    </source>
</evidence>
<dbReference type="RefSeq" id="WP_105333941.1">
    <property type="nucleotide sequence ID" value="NZ_PUHZ01000004.1"/>
</dbReference>
<comment type="caution">
    <text evidence="1">The sequence shown here is derived from an EMBL/GenBank/DDBJ whole genome shotgun (WGS) entry which is preliminary data.</text>
</comment>